<dbReference type="Proteomes" id="UP001164746">
    <property type="component" value="Chromosome 7"/>
</dbReference>
<proteinExistence type="inferred from homology"/>
<feature type="region of interest" description="Disordered" evidence="11">
    <location>
        <begin position="307"/>
        <end position="348"/>
    </location>
</feature>
<protein>
    <submittedName>
        <fullName evidence="13">ANR-like protein</fullName>
    </submittedName>
</protein>
<keyword evidence="2" id="KW-1003">Cell membrane</keyword>
<dbReference type="CDD" id="cd15196">
    <property type="entry name" value="7tmA_Vasopressin_Oxytocin"/>
    <property type="match status" value="1"/>
</dbReference>
<dbReference type="Pfam" id="PF00001">
    <property type="entry name" value="7tm_1"/>
    <property type="match status" value="1"/>
</dbReference>
<evidence type="ECO:0000256" key="5">
    <source>
        <dbReference type="ARBA" id="ARBA00023040"/>
    </source>
</evidence>
<evidence type="ECO:0000256" key="10">
    <source>
        <dbReference type="RuleBase" id="RU046427"/>
    </source>
</evidence>
<feature type="domain" description="G-protein coupled receptors family 1 profile" evidence="12">
    <location>
        <begin position="50"/>
        <end position="415"/>
    </location>
</feature>
<dbReference type="InterPro" id="IPR017452">
    <property type="entry name" value="GPCR_Rhodpsn_7TM"/>
</dbReference>
<feature type="transmembrane region" description="Helical" evidence="10">
    <location>
        <begin position="111"/>
        <end position="140"/>
    </location>
</feature>
<evidence type="ECO:0000256" key="3">
    <source>
        <dbReference type="ARBA" id="ARBA00022692"/>
    </source>
</evidence>
<feature type="compositionally biased region" description="Basic residues" evidence="11">
    <location>
        <begin position="310"/>
        <end position="321"/>
    </location>
</feature>
<gene>
    <name evidence="13" type="ORF">MAR_035380</name>
</gene>
<keyword evidence="5 10" id="KW-0297">G-protein coupled receptor</keyword>
<reference evidence="13" key="1">
    <citation type="submission" date="2022-11" db="EMBL/GenBank/DDBJ databases">
        <title>Centuries of genome instability and evolution in soft-shell clam transmissible cancer (bioRxiv).</title>
        <authorList>
            <person name="Hart S.F.M."/>
            <person name="Yonemitsu M.A."/>
            <person name="Giersch R.M."/>
            <person name="Beal B.F."/>
            <person name="Arriagada G."/>
            <person name="Davis B.W."/>
            <person name="Ostrander E.A."/>
            <person name="Goff S.P."/>
            <person name="Metzger M.J."/>
        </authorList>
    </citation>
    <scope>NUCLEOTIDE SEQUENCE</scope>
    <source>
        <strain evidence="13">MELC-2E11</strain>
        <tissue evidence="13">Siphon/mantle</tissue>
    </source>
</reference>
<keyword evidence="7 10" id="KW-0675">Receptor</keyword>
<dbReference type="PRINTS" id="PR00896">
    <property type="entry name" value="VASOPRESSINR"/>
</dbReference>
<evidence type="ECO:0000313" key="13">
    <source>
        <dbReference type="EMBL" id="WAR10304.1"/>
    </source>
</evidence>
<evidence type="ECO:0000256" key="8">
    <source>
        <dbReference type="ARBA" id="ARBA00023180"/>
    </source>
</evidence>
<dbReference type="PROSITE" id="PS50262">
    <property type="entry name" value="G_PROTEIN_RECEP_F1_2"/>
    <property type="match status" value="1"/>
</dbReference>
<feature type="compositionally biased region" description="Basic and acidic residues" evidence="11">
    <location>
        <begin position="324"/>
        <end position="338"/>
    </location>
</feature>
<dbReference type="Gene3D" id="1.20.1070.10">
    <property type="entry name" value="Rhodopsin 7-helix transmembrane proteins"/>
    <property type="match status" value="2"/>
</dbReference>
<keyword evidence="6 10" id="KW-0472">Membrane</keyword>
<evidence type="ECO:0000256" key="4">
    <source>
        <dbReference type="ARBA" id="ARBA00022989"/>
    </source>
</evidence>
<keyword evidence="8 10" id="KW-0325">Glycoprotein</keyword>
<evidence type="ECO:0000256" key="7">
    <source>
        <dbReference type="ARBA" id="ARBA00023170"/>
    </source>
</evidence>
<keyword evidence="3 10" id="KW-0812">Transmembrane</keyword>
<dbReference type="PRINTS" id="PR00237">
    <property type="entry name" value="GPCRRHODOPSN"/>
</dbReference>
<feature type="transmembrane region" description="Helical" evidence="10">
    <location>
        <begin position="152"/>
        <end position="173"/>
    </location>
</feature>
<dbReference type="PROSITE" id="PS00237">
    <property type="entry name" value="G_PROTEIN_RECEP_F1_1"/>
    <property type="match status" value="1"/>
</dbReference>
<evidence type="ECO:0000313" key="14">
    <source>
        <dbReference type="Proteomes" id="UP001164746"/>
    </source>
</evidence>
<evidence type="ECO:0000256" key="6">
    <source>
        <dbReference type="ARBA" id="ARBA00023136"/>
    </source>
</evidence>
<sequence length="437" mass="49322">MERNSSFVDDVFANNTNSSNNSTVNFARNENLATVEIIVQSIIFVLAVLGNGTVILSLFVRKRKLNRMHLLMVHLSVADLFVAVGSVLPQLAWDITFVFKGGDVLCRLVKYMQIVAIYASSYVLVMTAIDRYVAICYPFMSRKWTSRTVHKLVVVAWTLSLLFSVPQLFIFSYRTTSYGTMDCWAMFDPEWTLTFYITIFTVLVYIAPTVILVFCYGSICMEVWRSSRIGVHLARLSQRIRSPKSNGMVETRISKSNSDAVSINTANQTARISKRNSAVNCREECSFEAKDSCKNKLSTKVHFNKDTCSGKKKSSPQKGSRKQLSSERSGKAQVKFENEDQSPSRRKSSVGISRAKIKTIKMTLTVILCYFLCWSPFFIAQMWAAWDATAPFYGAAYTIILLLASLNSCTNPWIYLFFSDSVSAEIKQCVGRICKKP</sequence>
<feature type="transmembrane region" description="Helical" evidence="10">
    <location>
        <begin position="392"/>
        <end position="418"/>
    </location>
</feature>
<dbReference type="PANTHER" id="PTHR24241">
    <property type="entry name" value="NEUROPEPTIDE RECEPTOR-RELATED G-PROTEIN COUPLED RECEPTOR"/>
    <property type="match status" value="1"/>
</dbReference>
<keyword evidence="4 10" id="KW-1133">Transmembrane helix</keyword>
<dbReference type="InterPro" id="IPR000276">
    <property type="entry name" value="GPCR_Rhodpsn"/>
</dbReference>
<comment type="similarity">
    <text evidence="10">Belongs to the G-protein coupled receptor 1 family. Vasopressin/oxytocin receptor subfamily.</text>
</comment>
<feature type="transmembrane region" description="Helical" evidence="10">
    <location>
        <begin position="71"/>
        <end position="91"/>
    </location>
</feature>
<feature type="transmembrane region" description="Helical" evidence="10">
    <location>
        <begin position="364"/>
        <end position="386"/>
    </location>
</feature>
<feature type="transmembrane region" description="Helical" evidence="10">
    <location>
        <begin position="37"/>
        <end position="59"/>
    </location>
</feature>
<evidence type="ECO:0000256" key="2">
    <source>
        <dbReference type="ARBA" id="ARBA00022475"/>
    </source>
</evidence>
<feature type="transmembrane region" description="Helical" evidence="10">
    <location>
        <begin position="193"/>
        <end position="219"/>
    </location>
</feature>
<dbReference type="SUPFAM" id="SSF81321">
    <property type="entry name" value="Family A G protein-coupled receptor-like"/>
    <property type="match status" value="1"/>
</dbReference>
<organism evidence="13 14">
    <name type="scientific">Mya arenaria</name>
    <name type="common">Soft-shell clam</name>
    <dbReference type="NCBI Taxonomy" id="6604"/>
    <lineage>
        <taxon>Eukaryota</taxon>
        <taxon>Metazoa</taxon>
        <taxon>Spiralia</taxon>
        <taxon>Lophotrochozoa</taxon>
        <taxon>Mollusca</taxon>
        <taxon>Bivalvia</taxon>
        <taxon>Autobranchia</taxon>
        <taxon>Heteroconchia</taxon>
        <taxon>Euheterodonta</taxon>
        <taxon>Imparidentia</taxon>
        <taxon>Neoheterodontei</taxon>
        <taxon>Myida</taxon>
        <taxon>Myoidea</taxon>
        <taxon>Myidae</taxon>
        <taxon>Mya</taxon>
    </lineage>
</organism>
<evidence type="ECO:0000256" key="11">
    <source>
        <dbReference type="SAM" id="MobiDB-lite"/>
    </source>
</evidence>
<dbReference type="PANTHER" id="PTHR24241:SF161">
    <property type="entry name" value="G-PROTEIN COUPLED RECEPTORS FAMILY 1 PROFILE DOMAIN-CONTAINING PROTEIN"/>
    <property type="match status" value="1"/>
</dbReference>
<keyword evidence="14" id="KW-1185">Reference proteome</keyword>
<dbReference type="InterPro" id="IPR001817">
    <property type="entry name" value="Vasoprsn_rcpt"/>
</dbReference>
<name>A0ABY7EMH9_MYAAR</name>
<evidence type="ECO:0000256" key="9">
    <source>
        <dbReference type="ARBA" id="ARBA00023224"/>
    </source>
</evidence>
<keyword evidence="9 10" id="KW-0807">Transducer</keyword>
<dbReference type="EMBL" id="CP111018">
    <property type="protein sequence ID" value="WAR10304.1"/>
    <property type="molecule type" value="Genomic_DNA"/>
</dbReference>
<evidence type="ECO:0000259" key="12">
    <source>
        <dbReference type="PROSITE" id="PS50262"/>
    </source>
</evidence>
<accession>A0ABY7EMH9</accession>
<comment type="subcellular location">
    <subcellularLocation>
        <location evidence="1 10">Cell membrane</location>
        <topology evidence="1 10">Multi-pass membrane protein</topology>
    </subcellularLocation>
</comment>
<evidence type="ECO:0000256" key="1">
    <source>
        <dbReference type="ARBA" id="ARBA00004651"/>
    </source>
</evidence>